<evidence type="ECO:0008006" key="7">
    <source>
        <dbReference type="Google" id="ProtNLM"/>
    </source>
</evidence>
<keyword evidence="6" id="KW-1185">Reference proteome</keyword>
<feature type="domain" description="DNA/RNA-binding" evidence="3">
    <location>
        <begin position="205"/>
        <end position="506"/>
    </location>
</feature>
<gene>
    <name evidence="5" type="ORF">Cgig2_020247</name>
</gene>
<evidence type="ECO:0000259" key="4">
    <source>
        <dbReference type="Pfam" id="PF10374"/>
    </source>
</evidence>
<dbReference type="EMBL" id="JAKOGI010000014">
    <property type="protein sequence ID" value="KAJ8450610.1"/>
    <property type="molecule type" value="Genomic_DNA"/>
</dbReference>
<sequence>MIVQMEKTPNSKSKEHAQQLYNKNLELEKKRQKAQQARIPSDPNAWYQMRENYEAIILEDHAFSEQHNIEFALWQLHYKRIEEFRAHFSAAQAAGRLSSANSGRVPPQPDRITKIRVQFKAFLSEATGFYHDLILKIRAKYGLPLGHFSDDSDNQAIMGTDTAKSSDIKKGLVSCHRCLIYLGDLARYKGLYGEGESRSREYSAASSYYLQAASLWPSNGNPHHQLAILATYSSDDLVAIYRYFRSLAAEIPFSTAKDNLVITFEKNRQSYSQLLETTKPVGDKEDSMKEKYKGFCIQFVRLHGILFSRTSMETLAALLTSVSAALRELLSSGPEEQSNFGTDGMENGLAILRLVAVLIFTVHNVNRKNEGQSYAEILQHTVLLENACTAAFELMSLIVERCRQLHDPSSSFLLPGILVFLEWLACCPDVAACTTDDKKLTAAKMSFWKHCIALFNWLLSSQLVSVDDEGDETCFTDMSRYEEGEIDSRLALWEDFELRGFLPLLPAQSILNFSRKHSVSVGGSSKEKRTRMKRIISAGKALASVAKVDQQAVSFNSKLKQFVIGTQQQESVNTLQNSYSEPAESASTEQRIAVSSVNSTVIEDNVQLVFEGEDDDEEIVFKPTVVEKQVDSIGLTWISPQDHKQDERARPIAIMPHQQVMSELIRPSDNIGPQRHAIMDVPNSAWSVEQQDSLADGIKKLKFVENGSTLTSEVKGAFGVFDSGSFFPAQSSVSFMDTSVYSDYRRAPEFMMPPKVESQVTGGLAVKPPPMISATSKSQVGRPIRHIGPPPGFSPVRPKNVSMPVSSIAGTNGSILVDDYSWLDGYQMPSSISSIGPNVGPPLGNMQFMSNGNNSNGNSGLPFPGMQAPSVQFQGGSIKGYPEYQSLRNLNPNHLHNLPEQQHAVGGNQFTSQSERYQGQSTWTGPYRV</sequence>
<comment type="caution">
    <text evidence="5">The sequence shown here is derived from an EMBL/GenBank/DDBJ whole genome shotgun (WGS) entry which is preliminary data.</text>
</comment>
<dbReference type="PANTHER" id="PTHR15696:SF25">
    <property type="entry name" value="OS08G0305300 PROTEIN"/>
    <property type="match status" value="1"/>
</dbReference>
<dbReference type="GO" id="GO:0000184">
    <property type="term" value="P:nuclear-transcribed mRNA catabolic process, nonsense-mediated decay"/>
    <property type="evidence" value="ECO:0007669"/>
    <property type="project" value="TreeGrafter"/>
</dbReference>
<dbReference type="PANTHER" id="PTHR15696">
    <property type="entry name" value="SMG-7 SUPPRESSOR WITH MORPHOLOGICAL EFFECT ON GENITALIA PROTEIN 7"/>
    <property type="match status" value="1"/>
</dbReference>
<evidence type="ECO:0000256" key="1">
    <source>
        <dbReference type="ARBA" id="ARBA00022737"/>
    </source>
</evidence>
<feature type="region of interest" description="Disordered" evidence="2">
    <location>
        <begin position="908"/>
        <end position="929"/>
    </location>
</feature>
<dbReference type="Gene3D" id="1.25.40.10">
    <property type="entry name" value="Tetratricopeptide repeat domain"/>
    <property type="match status" value="1"/>
</dbReference>
<dbReference type="FunFam" id="1.25.40.10:FF:000225">
    <property type="entry name" value="Protein SMG7"/>
    <property type="match status" value="1"/>
</dbReference>
<proteinExistence type="predicted"/>
<dbReference type="InterPro" id="IPR045153">
    <property type="entry name" value="Est1/Ebs1-like"/>
</dbReference>
<dbReference type="OrthoDB" id="69928at2759"/>
<dbReference type="GO" id="GO:0005697">
    <property type="term" value="C:telomerase holoenzyme complex"/>
    <property type="evidence" value="ECO:0007669"/>
    <property type="project" value="TreeGrafter"/>
</dbReference>
<dbReference type="InterPro" id="IPR011990">
    <property type="entry name" value="TPR-like_helical_dom_sf"/>
</dbReference>
<keyword evidence="1" id="KW-0677">Repeat</keyword>
<organism evidence="5 6">
    <name type="scientific">Carnegiea gigantea</name>
    <dbReference type="NCBI Taxonomy" id="171969"/>
    <lineage>
        <taxon>Eukaryota</taxon>
        <taxon>Viridiplantae</taxon>
        <taxon>Streptophyta</taxon>
        <taxon>Embryophyta</taxon>
        <taxon>Tracheophyta</taxon>
        <taxon>Spermatophyta</taxon>
        <taxon>Magnoliopsida</taxon>
        <taxon>eudicotyledons</taxon>
        <taxon>Gunneridae</taxon>
        <taxon>Pentapetalae</taxon>
        <taxon>Caryophyllales</taxon>
        <taxon>Cactineae</taxon>
        <taxon>Cactaceae</taxon>
        <taxon>Cactoideae</taxon>
        <taxon>Echinocereeae</taxon>
        <taxon>Carnegiea</taxon>
    </lineage>
</organism>
<name>A0A9Q1KWY7_9CARY</name>
<reference evidence="5" key="1">
    <citation type="submission" date="2022-04" db="EMBL/GenBank/DDBJ databases">
        <title>Carnegiea gigantea Genome sequencing and assembly v2.</title>
        <authorList>
            <person name="Copetti D."/>
            <person name="Sanderson M.J."/>
            <person name="Burquez A."/>
            <person name="Wojciechowski M.F."/>
        </authorList>
    </citation>
    <scope>NUCLEOTIDE SEQUENCE</scope>
    <source>
        <strain evidence="5">SGP5-SGP5p</strain>
        <tissue evidence="5">Aerial part</tissue>
    </source>
</reference>
<evidence type="ECO:0000313" key="5">
    <source>
        <dbReference type="EMBL" id="KAJ8450610.1"/>
    </source>
</evidence>
<dbReference type="GO" id="GO:0070034">
    <property type="term" value="F:telomerase RNA binding"/>
    <property type="evidence" value="ECO:0007669"/>
    <property type="project" value="TreeGrafter"/>
</dbReference>
<protein>
    <recommendedName>
        <fullName evidence="7">Protein SMG7</fullName>
    </recommendedName>
</protein>
<dbReference type="SUPFAM" id="SSF48452">
    <property type="entry name" value="TPR-like"/>
    <property type="match status" value="1"/>
</dbReference>
<accession>A0A9Q1KWY7</accession>
<dbReference type="GO" id="GO:0042162">
    <property type="term" value="F:telomeric DNA binding"/>
    <property type="evidence" value="ECO:0007669"/>
    <property type="project" value="TreeGrafter"/>
</dbReference>
<feature type="domain" description="Telomerase activating protein Est1-like N-terminal" evidence="4">
    <location>
        <begin position="69"/>
        <end position="192"/>
    </location>
</feature>
<dbReference type="Pfam" id="PF10373">
    <property type="entry name" value="EST1_DNA_bind"/>
    <property type="match status" value="1"/>
</dbReference>
<dbReference type="AlphaFoldDB" id="A0A9Q1KWY7"/>
<dbReference type="InterPro" id="IPR019458">
    <property type="entry name" value="Est1-like_N"/>
</dbReference>
<evidence type="ECO:0000259" key="3">
    <source>
        <dbReference type="Pfam" id="PF10373"/>
    </source>
</evidence>
<dbReference type="Proteomes" id="UP001153076">
    <property type="component" value="Unassembled WGS sequence"/>
</dbReference>
<evidence type="ECO:0000313" key="6">
    <source>
        <dbReference type="Proteomes" id="UP001153076"/>
    </source>
</evidence>
<dbReference type="Pfam" id="PF10374">
    <property type="entry name" value="EST1"/>
    <property type="match status" value="1"/>
</dbReference>
<dbReference type="InterPro" id="IPR018834">
    <property type="entry name" value="DNA/RNA-bd_Est1-type"/>
</dbReference>
<evidence type="ECO:0000256" key="2">
    <source>
        <dbReference type="SAM" id="MobiDB-lite"/>
    </source>
</evidence>